<dbReference type="InterPro" id="IPR004839">
    <property type="entry name" value="Aminotransferase_I/II_large"/>
</dbReference>
<dbReference type="OrthoDB" id="9813612at2"/>
<dbReference type="EC" id="2.6.1.17" evidence="5"/>
<dbReference type="InterPro" id="IPR019878">
    <property type="entry name" value="DapC_beta/gammaproteobac"/>
</dbReference>
<comment type="cofactor">
    <cofactor evidence="1">
        <name>pyridoxal 5'-phosphate</name>
        <dbReference type="ChEBI" id="CHEBI:597326"/>
    </cofactor>
</comment>
<evidence type="ECO:0000256" key="2">
    <source>
        <dbReference type="ARBA" id="ARBA00022576"/>
    </source>
</evidence>
<dbReference type="RefSeq" id="WP_147713485.1">
    <property type="nucleotide sequence ID" value="NZ_VKAD01000001.1"/>
</dbReference>
<dbReference type="AlphaFoldDB" id="A0A5C8ZB20"/>
<protein>
    <submittedName>
        <fullName evidence="5">Succinyldiaminopimelate transaminase</fullName>
        <ecNumber evidence="5">2.6.1.17</ecNumber>
    </submittedName>
</protein>
<dbReference type="GO" id="GO:0009089">
    <property type="term" value="P:lysine biosynthetic process via diaminopimelate"/>
    <property type="evidence" value="ECO:0007669"/>
    <property type="project" value="InterPro"/>
</dbReference>
<dbReference type="GO" id="GO:0030170">
    <property type="term" value="F:pyridoxal phosphate binding"/>
    <property type="evidence" value="ECO:0007669"/>
    <property type="project" value="InterPro"/>
</dbReference>
<feature type="domain" description="Aminotransferase class I/classII large" evidence="4">
    <location>
        <begin position="33"/>
        <end position="383"/>
    </location>
</feature>
<keyword evidence="2 5" id="KW-0032">Aminotransferase</keyword>
<dbReference type="Gene3D" id="3.40.640.10">
    <property type="entry name" value="Type I PLP-dependent aspartate aminotransferase-like (Major domain)"/>
    <property type="match status" value="1"/>
</dbReference>
<dbReference type="Gene3D" id="3.90.1150.10">
    <property type="entry name" value="Aspartate Aminotransferase, domain 1"/>
    <property type="match status" value="1"/>
</dbReference>
<dbReference type="PANTHER" id="PTHR42832:SF3">
    <property type="entry name" value="L-GLUTAMINE--4-(METHYLSULFANYL)-2-OXOBUTANOATE AMINOTRANSFERASE"/>
    <property type="match status" value="1"/>
</dbReference>
<accession>A0A5C8ZB20</accession>
<dbReference type="EMBL" id="VKAD01000001">
    <property type="protein sequence ID" value="TXR54086.1"/>
    <property type="molecule type" value="Genomic_DNA"/>
</dbReference>
<evidence type="ECO:0000259" key="4">
    <source>
        <dbReference type="Pfam" id="PF00155"/>
    </source>
</evidence>
<dbReference type="InterPro" id="IPR015422">
    <property type="entry name" value="PyrdxlP-dep_Trfase_small"/>
</dbReference>
<proteinExistence type="predicted"/>
<gene>
    <name evidence="5" type="primary">dapC</name>
    <name evidence="5" type="ORF">FME95_05990</name>
</gene>
<evidence type="ECO:0000313" key="6">
    <source>
        <dbReference type="Proteomes" id="UP000321764"/>
    </source>
</evidence>
<sequence length="396" mass="44421">MNPNLDKLHPYPFEKLHQLTANITPADLPPVFWGVGEPKHQPPAFFKESMINALPGYSNYPATKGITELREAIVDWAKRRFQLSEDTQFDADNNVLPVNGTREALFAIVQALFDSSSAANEIWSPNPFYQIYEGATLLAGGKVRYFSCTAASNYQPDFDSLSEADWQQCQMLFICTPGNPSGAVMPIEQLQFLIKKAIQYNIVLISDECYSELYRDEQKPPVGLLEAASKMGHHSLKNCLVFHSLSKRSNLPGLRSGFVAGDSELISAFLKYRTYHGCAMPLPVQQVSVAAWQDETHVIENRKLYNEKYQAVVSELSSVLPLSIPEASFYLWPNLEQDDEKVAQRWLEKANIRVLPGQYLSRSVDGFNPGYGHVRIALVATLDECVAAAKRLKQIL</sequence>
<dbReference type="InterPro" id="IPR050881">
    <property type="entry name" value="LL-DAP_aminotransferase"/>
</dbReference>
<keyword evidence="3 5" id="KW-0808">Transferase</keyword>
<evidence type="ECO:0000256" key="3">
    <source>
        <dbReference type="ARBA" id="ARBA00022679"/>
    </source>
</evidence>
<dbReference type="NCBIfam" id="TIGR03538">
    <property type="entry name" value="DapC_gpp"/>
    <property type="match status" value="1"/>
</dbReference>
<dbReference type="SUPFAM" id="SSF53383">
    <property type="entry name" value="PLP-dependent transferases"/>
    <property type="match status" value="1"/>
</dbReference>
<reference evidence="5 6" key="1">
    <citation type="submission" date="2019-07" db="EMBL/GenBank/DDBJ databases">
        <title>Reinekea sp. strain SSH23 genome sequencing and assembly.</title>
        <authorList>
            <person name="Kim I."/>
        </authorList>
    </citation>
    <scope>NUCLEOTIDE SEQUENCE [LARGE SCALE GENOMIC DNA]</scope>
    <source>
        <strain evidence="5 6">SSH23</strain>
    </source>
</reference>
<name>A0A5C8ZB20_9GAMM</name>
<organism evidence="5 6">
    <name type="scientific">Reinekea thalattae</name>
    <dbReference type="NCBI Taxonomy" id="2593301"/>
    <lineage>
        <taxon>Bacteria</taxon>
        <taxon>Pseudomonadati</taxon>
        <taxon>Pseudomonadota</taxon>
        <taxon>Gammaproteobacteria</taxon>
        <taxon>Oceanospirillales</taxon>
        <taxon>Saccharospirillaceae</taxon>
        <taxon>Reinekea</taxon>
    </lineage>
</organism>
<comment type="caution">
    <text evidence="5">The sequence shown here is derived from an EMBL/GenBank/DDBJ whole genome shotgun (WGS) entry which is preliminary data.</text>
</comment>
<dbReference type="GO" id="GO:0009016">
    <property type="term" value="F:succinyldiaminopimelate transaminase activity"/>
    <property type="evidence" value="ECO:0007669"/>
    <property type="project" value="UniProtKB-EC"/>
</dbReference>
<dbReference type="InterPro" id="IPR015424">
    <property type="entry name" value="PyrdxlP-dep_Trfase"/>
</dbReference>
<keyword evidence="6" id="KW-1185">Reference proteome</keyword>
<evidence type="ECO:0000256" key="1">
    <source>
        <dbReference type="ARBA" id="ARBA00001933"/>
    </source>
</evidence>
<evidence type="ECO:0000313" key="5">
    <source>
        <dbReference type="EMBL" id="TXR54086.1"/>
    </source>
</evidence>
<dbReference type="Pfam" id="PF00155">
    <property type="entry name" value="Aminotran_1_2"/>
    <property type="match status" value="1"/>
</dbReference>
<dbReference type="PANTHER" id="PTHR42832">
    <property type="entry name" value="AMINO ACID AMINOTRANSFERASE"/>
    <property type="match status" value="1"/>
</dbReference>
<dbReference type="CDD" id="cd00609">
    <property type="entry name" value="AAT_like"/>
    <property type="match status" value="1"/>
</dbReference>
<dbReference type="Proteomes" id="UP000321764">
    <property type="component" value="Unassembled WGS sequence"/>
</dbReference>
<dbReference type="InterPro" id="IPR015421">
    <property type="entry name" value="PyrdxlP-dep_Trfase_major"/>
</dbReference>